<dbReference type="EMBL" id="AOPZ01000019">
    <property type="protein sequence ID" value="EPH46316.1"/>
    <property type="molecule type" value="Genomic_DNA"/>
</dbReference>
<reference evidence="3 4" key="1">
    <citation type="submission" date="2013-02" db="EMBL/GenBank/DDBJ databases">
        <title>Draft Genome Sequence of Streptomyces aurantiacus, Which Produces Setomimycin.</title>
        <authorList>
            <person name="Gruening B.A."/>
            <person name="Praeg A."/>
            <person name="Erxleben A."/>
            <person name="Guenther S."/>
            <person name="Mueller M."/>
        </authorList>
    </citation>
    <scope>NUCLEOTIDE SEQUENCE [LARGE SCALE GENOMIC DNA]</scope>
    <source>
        <strain evidence="3 4">JA 4570</strain>
    </source>
</reference>
<evidence type="ECO:0000256" key="2">
    <source>
        <dbReference type="SAM" id="Phobius"/>
    </source>
</evidence>
<feature type="region of interest" description="Disordered" evidence="1">
    <location>
        <begin position="153"/>
        <end position="173"/>
    </location>
</feature>
<organism evidence="3 4">
    <name type="scientific">Streptomyces aurantiacus JA 4570</name>
    <dbReference type="NCBI Taxonomy" id="1286094"/>
    <lineage>
        <taxon>Bacteria</taxon>
        <taxon>Bacillati</taxon>
        <taxon>Actinomycetota</taxon>
        <taxon>Actinomycetes</taxon>
        <taxon>Kitasatosporales</taxon>
        <taxon>Streptomycetaceae</taxon>
        <taxon>Streptomyces</taxon>
        <taxon>Streptomyces aurantiacus group</taxon>
    </lineage>
</organism>
<evidence type="ECO:0000313" key="3">
    <source>
        <dbReference type="EMBL" id="EPH46316.1"/>
    </source>
</evidence>
<dbReference type="OrthoDB" id="4228685at2"/>
<keyword evidence="2" id="KW-1133">Transmembrane helix</keyword>
<keyword evidence="4" id="KW-1185">Reference proteome</keyword>
<accession>S3ZSB1</accession>
<dbReference type="RefSeq" id="WP_016638700.1">
    <property type="nucleotide sequence ID" value="NZ_AOPZ01000019.1"/>
</dbReference>
<proteinExistence type="predicted"/>
<name>S3ZSB1_9ACTN</name>
<gene>
    <name evidence="3" type="ORF">STRAU_0566</name>
</gene>
<protein>
    <submittedName>
        <fullName evidence="3">Uncharacterized protein</fullName>
    </submittedName>
</protein>
<dbReference type="PATRIC" id="fig|1286094.4.peg.552"/>
<feature type="transmembrane region" description="Helical" evidence="2">
    <location>
        <begin position="20"/>
        <end position="39"/>
    </location>
</feature>
<sequence>MPTTATASSPPPAGTAKHGCLVGAVILGLLVTGGAVFAFQTWQSMAGGPVRSADDYRSRVRATKEAGMLAIRQLKPAPRLAGTLPGATLEGTADKEESSTSCVDDIGYDSGDVIRQQPVYSWDLEFKDRNAYGRAVQSLRRAWTARGLTVKSLPAREKGEPGGGPSGIRTTDEDGIDLVFGPDYYSGRLVVRADGGCVRHHG</sequence>
<keyword evidence="2" id="KW-0812">Transmembrane</keyword>
<dbReference type="AlphaFoldDB" id="S3ZSB1"/>
<evidence type="ECO:0000256" key="1">
    <source>
        <dbReference type="SAM" id="MobiDB-lite"/>
    </source>
</evidence>
<dbReference type="Proteomes" id="UP000014629">
    <property type="component" value="Unassembled WGS sequence"/>
</dbReference>
<comment type="caution">
    <text evidence="3">The sequence shown here is derived from an EMBL/GenBank/DDBJ whole genome shotgun (WGS) entry which is preliminary data.</text>
</comment>
<keyword evidence="2" id="KW-0472">Membrane</keyword>
<evidence type="ECO:0000313" key="4">
    <source>
        <dbReference type="Proteomes" id="UP000014629"/>
    </source>
</evidence>